<keyword evidence="2" id="KW-1185">Reference proteome</keyword>
<sequence length="379" mass="41347">MLKGVHLTLLMGPGIPVPVPDLVINSVASIQVTNSKERNGFQISFHVDKNSQLLKTMLPAGFFDPIITRVMIIATLNGVPNLLMDGFITNQEMSPSSEPGKSTLNITGEDVSVVMDIVEVIVPFPAMPDVAKIYFLLGQFAFLGLTPIVIPPPVPTIKEPTDGWDGMFGMTHLGFLKELATECGYIFYIIPGPLPGQNIAYFGPDIDFNLPIPQPALSINMDANTNVESLSFSLNGLAKKIKVFTVYDPATRKIPIPIPLPNINIFKPPMGLRLTPPAKLQFAHYGAKLPLDQAAKEILGFLMDKENSLAVSGNGSLDVIRYNNLLRPRMMVGVRGAGITYDGLYYVDSVTHNIKPGEYKQNFTLSRDGLISNTPMIPV</sequence>
<protein>
    <submittedName>
        <fullName evidence="1">Uncharacterized protein</fullName>
    </submittedName>
</protein>
<evidence type="ECO:0000313" key="2">
    <source>
        <dbReference type="Proteomes" id="UP000267223"/>
    </source>
</evidence>
<organism evidence="1 2">
    <name type="scientific">Hanamia caeni</name>
    <dbReference type="NCBI Taxonomy" id="2294116"/>
    <lineage>
        <taxon>Bacteria</taxon>
        <taxon>Pseudomonadati</taxon>
        <taxon>Bacteroidota</taxon>
        <taxon>Chitinophagia</taxon>
        <taxon>Chitinophagales</taxon>
        <taxon>Chitinophagaceae</taxon>
        <taxon>Hanamia</taxon>
    </lineage>
</organism>
<reference evidence="1 2" key="1">
    <citation type="submission" date="2018-11" db="EMBL/GenBank/DDBJ databases">
        <title>Draft genome sequence of Ferruginibacter sp. BO-59.</title>
        <authorList>
            <person name="Im W.T."/>
        </authorList>
    </citation>
    <scope>NUCLEOTIDE SEQUENCE [LARGE SCALE GENOMIC DNA]</scope>
    <source>
        <strain evidence="1 2">BO-59</strain>
    </source>
</reference>
<dbReference type="OrthoDB" id="262740at2"/>
<evidence type="ECO:0000313" key="1">
    <source>
        <dbReference type="EMBL" id="RNI39838.1"/>
    </source>
</evidence>
<gene>
    <name evidence="1" type="ORF">EFY79_00615</name>
</gene>
<dbReference type="RefSeq" id="WP_123118729.1">
    <property type="nucleotide sequence ID" value="NZ_RJJR01000001.1"/>
</dbReference>
<dbReference type="EMBL" id="RJJR01000001">
    <property type="protein sequence ID" value="RNI39838.1"/>
    <property type="molecule type" value="Genomic_DNA"/>
</dbReference>
<dbReference type="Proteomes" id="UP000267223">
    <property type="component" value="Unassembled WGS sequence"/>
</dbReference>
<name>A0A3M9NS05_9BACT</name>
<dbReference type="AlphaFoldDB" id="A0A3M9NS05"/>
<comment type="caution">
    <text evidence="1">The sequence shown here is derived from an EMBL/GenBank/DDBJ whole genome shotgun (WGS) entry which is preliminary data.</text>
</comment>
<proteinExistence type="predicted"/>
<accession>A0A3M9NS05</accession>